<organism evidence="1 2">
    <name type="scientific">Carpinus fangiana</name>
    <dbReference type="NCBI Taxonomy" id="176857"/>
    <lineage>
        <taxon>Eukaryota</taxon>
        <taxon>Viridiplantae</taxon>
        <taxon>Streptophyta</taxon>
        <taxon>Embryophyta</taxon>
        <taxon>Tracheophyta</taxon>
        <taxon>Spermatophyta</taxon>
        <taxon>Magnoliopsida</taxon>
        <taxon>eudicotyledons</taxon>
        <taxon>Gunneridae</taxon>
        <taxon>Pentapetalae</taxon>
        <taxon>rosids</taxon>
        <taxon>fabids</taxon>
        <taxon>Fagales</taxon>
        <taxon>Betulaceae</taxon>
        <taxon>Carpinus</taxon>
    </lineage>
</organism>
<reference evidence="1 2" key="1">
    <citation type="submission" date="2019-06" db="EMBL/GenBank/DDBJ databases">
        <title>A chromosomal-level reference genome of Carpinus fangiana (Coryloideae, Betulaceae).</title>
        <authorList>
            <person name="Yang X."/>
            <person name="Wang Z."/>
            <person name="Zhang L."/>
            <person name="Hao G."/>
            <person name="Liu J."/>
            <person name="Yang Y."/>
        </authorList>
    </citation>
    <scope>NUCLEOTIDE SEQUENCE [LARGE SCALE GENOMIC DNA]</scope>
    <source>
        <strain evidence="1">Cfa_2016G</strain>
        <tissue evidence="1">Leaf</tissue>
    </source>
</reference>
<name>A0A5N6RP16_9ROSI</name>
<evidence type="ECO:0000313" key="1">
    <source>
        <dbReference type="EMBL" id="KAE8099890.1"/>
    </source>
</evidence>
<evidence type="ECO:0000313" key="2">
    <source>
        <dbReference type="Proteomes" id="UP000327013"/>
    </source>
</evidence>
<sequence>MKPNFSEVLVCPQMWSEGLPHECLMLLGHGTSFVDIRGCVHQEPYSIHMNWKFMLLVLVSNGT</sequence>
<keyword evidence="2" id="KW-1185">Reference proteome</keyword>
<dbReference type="EMBL" id="CM017327">
    <property type="protein sequence ID" value="KAE8099890.1"/>
    <property type="molecule type" value="Genomic_DNA"/>
</dbReference>
<dbReference type="AlphaFoldDB" id="A0A5N6RP16"/>
<accession>A0A5N6RP16</accession>
<proteinExistence type="predicted"/>
<dbReference type="Proteomes" id="UP000327013">
    <property type="component" value="Chromosome 7"/>
</dbReference>
<gene>
    <name evidence="1" type="ORF">FH972_017834</name>
</gene>
<protein>
    <submittedName>
        <fullName evidence="1">Uncharacterized protein</fullName>
    </submittedName>
</protein>